<evidence type="ECO:0000256" key="2">
    <source>
        <dbReference type="ARBA" id="ARBA00022475"/>
    </source>
</evidence>
<name>A0A0C5VFP1_9GAMM</name>
<dbReference type="PANTHER" id="PTHR30589:SF0">
    <property type="entry name" value="PHOSPHATIDYLGLYCEROL--PROLIPOPROTEIN DIACYLGLYCERYL TRANSFERASE"/>
    <property type="match status" value="1"/>
</dbReference>
<keyword evidence="8" id="KW-0328">Glycosyltransferase</keyword>
<dbReference type="InterPro" id="IPR001640">
    <property type="entry name" value="Lgt"/>
</dbReference>
<evidence type="ECO:0000313" key="9">
    <source>
        <dbReference type="Proteomes" id="UP000032266"/>
    </source>
</evidence>
<evidence type="ECO:0000256" key="6">
    <source>
        <dbReference type="ARBA" id="ARBA00023136"/>
    </source>
</evidence>
<dbReference type="GO" id="GO:0008961">
    <property type="term" value="F:phosphatidylglycerol-prolipoprotein diacylglyceryl transferase activity"/>
    <property type="evidence" value="ECO:0007669"/>
    <property type="project" value="InterPro"/>
</dbReference>
<keyword evidence="4 7" id="KW-0812">Transmembrane</keyword>
<keyword evidence="3 8" id="KW-0808">Transferase</keyword>
<feature type="transmembrane region" description="Helical" evidence="7">
    <location>
        <begin position="152"/>
        <end position="171"/>
    </location>
</feature>
<protein>
    <submittedName>
        <fullName evidence="8">Prolipoprotein diacylglyceryltransferase</fullName>
        <ecNumber evidence="8">2.4.99.-</ecNumber>
    </submittedName>
</protein>
<keyword evidence="6 7" id="KW-0472">Membrane</keyword>
<dbReference type="OrthoDB" id="871140at2"/>
<dbReference type="PANTHER" id="PTHR30589">
    <property type="entry name" value="PROLIPOPROTEIN DIACYLGLYCERYL TRANSFERASE"/>
    <property type="match status" value="1"/>
</dbReference>
<keyword evidence="2" id="KW-1003">Cell membrane</keyword>
<feature type="transmembrane region" description="Helical" evidence="7">
    <location>
        <begin position="74"/>
        <end position="92"/>
    </location>
</feature>
<dbReference type="Pfam" id="PF01790">
    <property type="entry name" value="LGT"/>
    <property type="match status" value="1"/>
</dbReference>
<dbReference type="STRING" id="1445510.YC6258_00956"/>
<evidence type="ECO:0000256" key="7">
    <source>
        <dbReference type="SAM" id="Phobius"/>
    </source>
</evidence>
<evidence type="ECO:0000256" key="4">
    <source>
        <dbReference type="ARBA" id="ARBA00022692"/>
    </source>
</evidence>
<dbReference type="RefSeq" id="WP_044615928.1">
    <property type="nucleotide sequence ID" value="NZ_CP007142.1"/>
</dbReference>
<feature type="transmembrane region" description="Helical" evidence="7">
    <location>
        <begin position="203"/>
        <end position="226"/>
    </location>
</feature>
<evidence type="ECO:0000313" key="8">
    <source>
        <dbReference type="EMBL" id="AJQ93006.1"/>
    </source>
</evidence>
<reference evidence="8 9" key="1">
    <citation type="submission" date="2014-01" db="EMBL/GenBank/DDBJ databases">
        <title>Full genme sequencing of cellulolytic bacterium Gynuella sunshinyii YC6258T gen. nov., sp. nov.</title>
        <authorList>
            <person name="Khan H."/>
            <person name="Chung E.J."/>
            <person name="Chung Y.R."/>
        </authorList>
    </citation>
    <scope>NUCLEOTIDE SEQUENCE [LARGE SCALE GENOMIC DNA]</scope>
    <source>
        <strain evidence="8 9">YC6258</strain>
    </source>
</reference>
<gene>
    <name evidence="8" type="ORF">YC6258_00956</name>
</gene>
<dbReference type="HOGENOM" id="CLU_013386_1_2_6"/>
<feature type="transmembrane region" description="Helical" evidence="7">
    <location>
        <begin position="39"/>
        <end position="62"/>
    </location>
</feature>
<proteinExistence type="inferred from homology"/>
<keyword evidence="9" id="KW-1185">Reference proteome</keyword>
<dbReference type="AlphaFoldDB" id="A0A0C5VFP1"/>
<comment type="similarity">
    <text evidence="1">Belongs to the Lgt family.</text>
</comment>
<keyword evidence="5 7" id="KW-1133">Transmembrane helix</keyword>
<feature type="transmembrane region" description="Helical" evidence="7">
    <location>
        <begin position="178"/>
        <end position="197"/>
    </location>
</feature>
<sequence>MLQPLTPHIVFDCLALLLAIVAGIISVRWKLKSPMTRTAAGIGAGYFIALSLGSMTGSFALGTANLYLSGVSNIGRSIAGALFGATLTVELYKLQRGTRGSTGYMYVIPFCVLVIVGRLGCFFSGLADHTYGTPTTLPWGVDFGDGMQRHPVQLYESLSMLMLLMFVIFMLRVRQQFIVDYGYYLCVGFYGGQRFLWEFLKPYAALLGSLNLFHIICLLLMIYSIAMSLGVRNGYRTT</sequence>
<feature type="transmembrane region" description="Helical" evidence="7">
    <location>
        <begin position="104"/>
        <end position="127"/>
    </location>
</feature>
<evidence type="ECO:0000256" key="1">
    <source>
        <dbReference type="ARBA" id="ARBA00007150"/>
    </source>
</evidence>
<dbReference type="EC" id="2.4.99.-" evidence="8"/>
<dbReference type="KEGG" id="gsn:YC6258_00956"/>
<dbReference type="GO" id="GO:0005886">
    <property type="term" value="C:plasma membrane"/>
    <property type="evidence" value="ECO:0007669"/>
    <property type="project" value="InterPro"/>
</dbReference>
<dbReference type="GO" id="GO:0042158">
    <property type="term" value="P:lipoprotein biosynthetic process"/>
    <property type="evidence" value="ECO:0007669"/>
    <property type="project" value="InterPro"/>
</dbReference>
<feature type="transmembrane region" description="Helical" evidence="7">
    <location>
        <begin position="6"/>
        <end position="27"/>
    </location>
</feature>
<dbReference type="PATRIC" id="fig|1445510.3.peg.936"/>
<keyword evidence="8" id="KW-0449">Lipoprotein</keyword>
<dbReference type="EMBL" id="CP007142">
    <property type="protein sequence ID" value="AJQ93006.1"/>
    <property type="molecule type" value="Genomic_DNA"/>
</dbReference>
<evidence type="ECO:0000256" key="5">
    <source>
        <dbReference type="ARBA" id="ARBA00022989"/>
    </source>
</evidence>
<evidence type="ECO:0000256" key="3">
    <source>
        <dbReference type="ARBA" id="ARBA00022679"/>
    </source>
</evidence>
<accession>A0A0C5VFP1</accession>
<organism evidence="8 9">
    <name type="scientific">Gynuella sunshinyii YC6258</name>
    <dbReference type="NCBI Taxonomy" id="1445510"/>
    <lineage>
        <taxon>Bacteria</taxon>
        <taxon>Pseudomonadati</taxon>
        <taxon>Pseudomonadota</taxon>
        <taxon>Gammaproteobacteria</taxon>
        <taxon>Oceanospirillales</taxon>
        <taxon>Saccharospirillaceae</taxon>
        <taxon>Gynuella</taxon>
    </lineage>
</organism>
<dbReference type="Proteomes" id="UP000032266">
    <property type="component" value="Chromosome"/>
</dbReference>